<evidence type="ECO:0000313" key="4">
    <source>
        <dbReference type="EMBL" id="RFS48488.1"/>
    </source>
</evidence>
<keyword evidence="2" id="KW-0472">Membrane</keyword>
<proteinExistence type="predicted"/>
<feature type="compositionally biased region" description="Low complexity" evidence="1">
    <location>
        <begin position="29"/>
        <end position="55"/>
    </location>
</feature>
<dbReference type="OrthoDB" id="4336304at2"/>
<feature type="region of interest" description="Disordered" evidence="1">
    <location>
        <begin position="29"/>
        <end position="67"/>
    </location>
</feature>
<feature type="signal peptide" evidence="3">
    <location>
        <begin position="1"/>
        <end position="28"/>
    </location>
</feature>
<accession>A0A372G676</accession>
<keyword evidence="2" id="KW-0812">Transmembrane</keyword>
<comment type="caution">
    <text evidence="4">The sequence shown here is derived from an EMBL/GenBank/DDBJ whole genome shotgun (WGS) entry which is preliminary data.</text>
</comment>
<evidence type="ECO:0000256" key="2">
    <source>
        <dbReference type="SAM" id="Phobius"/>
    </source>
</evidence>
<keyword evidence="3" id="KW-0732">Signal</keyword>
<dbReference type="RefSeq" id="WP_117226397.1">
    <property type="nucleotide sequence ID" value="NZ_CP061725.1"/>
</dbReference>
<gene>
    <name evidence="4" type="ORF">D0Q02_03190</name>
</gene>
<evidence type="ECO:0000256" key="3">
    <source>
        <dbReference type="SAM" id="SignalP"/>
    </source>
</evidence>
<sequence>MSAATTWRRSLTVLALAAVTCLPGPAVAAPTPTPSAPDGTTPTTEATPPASASWSVQPSSRTGPGNRPFYTYDLAPGGSVNDYVAVTNLGTNALTFQVYASDAFTTASGGFDLLSAAQTPTDVGSWVQLGQNTVTVPPRSRADIPFALQVPANATPGDHVGGIVASVSTTSADATGHSARLEQRVGTRLYLRVSGELRPSLRIDDLSATYRPGLVPFTGTLELRYVVRNTGNTRLAPGRSIDIDGLFGLPAGTAPAIELPELLPGAVVERADEVTGRPALIRLSAAVALSSEDGATARSTVGVWALSWYYLLLVVVIVAAVLLWRYRGRRTRAADE</sequence>
<keyword evidence="2" id="KW-1133">Transmembrane helix</keyword>
<dbReference type="Proteomes" id="UP000262621">
    <property type="component" value="Unassembled WGS sequence"/>
</dbReference>
<protein>
    <submittedName>
        <fullName evidence="4">DUF916 domain-containing protein</fullName>
    </submittedName>
</protein>
<reference evidence="4 5" key="1">
    <citation type="submission" date="2018-08" db="EMBL/GenBank/DDBJ databases">
        <title>Verrucosispora craniellae sp. nov., isolated from a marine sponge in the South China Sea.</title>
        <authorList>
            <person name="Li L."/>
            <person name="Lin H.W."/>
        </authorList>
    </citation>
    <scope>NUCLEOTIDE SEQUENCE [LARGE SCALE GENOMIC DNA]</scope>
    <source>
        <strain evidence="4 5">LHW63014</strain>
    </source>
</reference>
<organism evidence="4 5">
    <name type="scientific">Micromonospora craniellae</name>
    <dbReference type="NCBI Taxonomy" id="2294034"/>
    <lineage>
        <taxon>Bacteria</taxon>
        <taxon>Bacillati</taxon>
        <taxon>Actinomycetota</taxon>
        <taxon>Actinomycetes</taxon>
        <taxon>Micromonosporales</taxon>
        <taxon>Micromonosporaceae</taxon>
        <taxon>Micromonospora</taxon>
    </lineage>
</organism>
<dbReference type="AlphaFoldDB" id="A0A372G676"/>
<feature type="chain" id="PRO_5016876910" evidence="3">
    <location>
        <begin position="29"/>
        <end position="336"/>
    </location>
</feature>
<dbReference type="EMBL" id="QVFU01000001">
    <property type="protein sequence ID" value="RFS48488.1"/>
    <property type="molecule type" value="Genomic_DNA"/>
</dbReference>
<name>A0A372G676_9ACTN</name>
<feature type="transmembrane region" description="Helical" evidence="2">
    <location>
        <begin position="301"/>
        <end position="324"/>
    </location>
</feature>
<evidence type="ECO:0000313" key="5">
    <source>
        <dbReference type="Proteomes" id="UP000262621"/>
    </source>
</evidence>
<evidence type="ECO:0000256" key="1">
    <source>
        <dbReference type="SAM" id="MobiDB-lite"/>
    </source>
</evidence>
<keyword evidence="5" id="KW-1185">Reference proteome</keyword>